<name>A0A0G0MAD2_9BACT</name>
<comment type="caution">
    <text evidence="2">The sequence shown here is derived from an EMBL/GenBank/DDBJ whole genome shotgun (WGS) entry which is preliminary data.</text>
</comment>
<accession>A0A0G0MAD2</accession>
<evidence type="ECO:0000313" key="2">
    <source>
        <dbReference type="EMBL" id="KKQ70699.1"/>
    </source>
</evidence>
<sequence>MIKKIKNNKNGSMLVMVIVATGIFMMMLMGQIGLAVLQQKLNKIHLQSAQALHIAEAGVNYYRWVLYHDHEEYCNKEACKNPGNGFPDYGPYGPYPYQDFEGNITGEYELYITPPALNGSTIVTIKSVGWLSEHPNIKRTIEVQCGIPSWSTYSNLTNEYVVYGNTAVTTGPVHSNTAVEHAGIALDMVTASKPNYGTELGVFQTSDPNWDGNDPPQNVPISAIYQGGREMGTQVGIISFSNLVIYAADLFKKATSSGILFDPRDVGFYDEWSVPAERSCISSTCDEGYHIRFISNNRFELSKVSAVRAACGSKPSYSINTEGPPTIYNIPANGIIFVKNNVWVDGQVDNGAAGTRATIVAFKDPFATGLANIIVNRSLLFTNYDGTDSIGLIAQNDFRIGMYSDNNLRIDASIIAVNGKKANEDYSACLGFRYNKLTVYGSQCSNLRPYTGNYNNREYNFDGHIMFSPPPHFPTTGQYTFISWEEK</sequence>
<keyword evidence="1" id="KW-1133">Transmembrane helix</keyword>
<protein>
    <recommendedName>
        <fullName evidence="4">Type 4 fimbrial biogenesis protein PilX N-terminal domain-containing protein</fullName>
    </recommendedName>
</protein>
<keyword evidence="1" id="KW-0812">Transmembrane</keyword>
<organism evidence="2 3">
    <name type="scientific">Candidatus Falkowbacteria bacterium GW2011_GWE1_38_31</name>
    <dbReference type="NCBI Taxonomy" id="1618638"/>
    <lineage>
        <taxon>Bacteria</taxon>
        <taxon>Candidatus Falkowiibacteriota</taxon>
    </lineage>
</organism>
<dbReference type="EMBL" id="LBUU01000003">
    <property type="protein sequence ID" value="KKQ70699.1"/>
    <property type="molecule type" value="Genomic_DNA"/>
</dbReference>
<dbReference type="AlphaFoldDB" id="A0A0G0MAD2"/>
<keyword evidence="1" id="KW-0472">Membrane</keyword>
<reference evidence="2 3" key="1">
    <citation type="journal article" date="2015" name="Nature">
        <title>rRNA introns, odd ribosomes, and small enigmatic genomes across a large radiation of phyla.</title>
        <authorList>
            <person name="Brown C.T."/>
            <person name="Hug L.A."/>
            <person name="Thomas B.C."/>
            <person name="Sharon I."/>
            <person name="Castelle C.J."/>
            <person name="Singh A."/>
            <person name="Wilkins M.J."/>
            <person name="Williams K.H."/>
            <person name="Banfield J.F."/>
        </authorList>
    </citation>
    <scope>NUCLEOTIDE SEQUENCE [LARGE SCALE GENOMIC DNA]</scope>
</reference>
<dbReference type="Proteomes" id="UP000034022">
    <property type="component" value="Unassembled WGS sequence"/>
</dbReference>
<gene>
    <name evidence="2" type="ORF">US91_C0003G0029</name>
</gene>
<evidence type="ECO:0000313" key="3">
    <source>
        <dbReference type="Proteomes" id="UP000034022"/>
    </source>
</evidence>
<proteinExistence type="predicted"/>
<evidence type="ECO:0008006" key="4">
    <source>
        <dbReference type="Google" id="ProtNLM"/>
    </source>
</evidence>
<evidence type="ECO:0000256" key="1">
    <source>
        <dbReference type="SAM" id="Phobius"/>
    </source>
</evidence>
<feature type="transmembrane region" description="Helical" evidence="1">
    <location>
        <begin position="12"/>
        <end position="37"/>
    </location>
</feature>